<proteinExistence type="predicted"/>
<protein>
    <submittedName>
        <fullName evidence="1">Uncharacterized protein</fullName>
    </submittedName>
</protein>
<name>A0A6M3LT25_9ZZZZ</name>
<evidence type="ECO:0000313" key="1">
    <source>
        <dbReference type="EMBL" id="QJA96141.1"/>
    </source>
</evidence>
<reference evidence="1" key="1">
    <citation type="submission" date="2020-03" db="EMBL/GenBank/DDBJ databases">
        <title>The deep terrestrial virosphere.</title>
        <authorList>
            <person name="Holmfeldt K."/>
            <person name="Nilsson E."/>
            <person name="Simone D."/>
            <person name="Lopez-Fernandez M."/>
            <person name="Wu X."/>
            <person name="de Brujin I."/>
            <person name="Lundin D."/>
            <person name="Andersson A."/>
            <person name="Bertilsson S."/>
            <person name="Dopson M."/>
        </authorList>
    </citation>
    <scope>NUCLEOTIDE SEQUENCE</scope>
    <source>
        <strain evidence="1">MM415B04917</strain>
    </source>
</reference>
<accession>A0A6M3LT25</accession>
<sequence length="90" mass="10082">MKIVINTCFGGFSLSPEAYKELEIDWDGFGFAYRGDRDNPKLVAAVEKLGNKANGSCAKLKVIEIPDDVKYIIEEHDGSEHIAEEYKTWG</sequence>
<gene>
    <name evidence="1" type="ORF">MM415B04917_0003</name>
</gene>
<dbReference type="EMBL" id="MT143374">
    <property type="protein sequence ID" value="QJA96141.1"/>
    <property type="molecule type" value="Genomic_DNA"/>
</dbReference>
<dbReference type="AlphaFoldDB" id="A0A6M3LT25"/>
<organism evidence="1">
    <name type="scientific">viral metagenome</name>
    <dbReference type="NCBI Taxonomy" id="1070528"/>
    <lineage>
        <taxon>unclassified sequences</taxon>
        <taxon>metagenomes</taxon>
        <taxon>organismal metagenomes</taxon>
    </lineage>
</organism>